<organism evidence="1 2">
    <name type="scientific">Auriscalpium vulgare</name>
    <dbReference type="NCBI Taxonomy" id="40419"/>
    <lineage>
        <taxon>Eukaryota</taxon>
        <taxon>Fungi</taxon>
        <taxon>Dikarya</taxon>
        <taxon>Basidiomycota</taxon>
        <taxon>Agaricomycotina</taxon>
        <taxon>Agaricomycetes</taxon>
        <taxon>Russulales</taxon>
        <taxon>Auriscalpiaceae</taxon>
        <taxon>Auriscalpium</taxon>
    </lineage>
</organism>
<dbReference type="EMBL" id="MU275841">
    <property type="protein sequence ID" value="KAI0053214.1"/>
    <property type="molecule type" value="Genomic_DNA"/>
</dbReference>
<name>A0ACB8S9A9_9AGAM</name>
<keyword evidence="2" id="KW-1185">Reference proteome</keyword>
<proteinExistence type="predicted"/>
<comment type="caution">
    <text evidence="1">The sequence shown here is derived from an EMBL/GenBank/DDBJ whole genome shotgun (WGS) entry which is preliminary data.</text>
</comment>
<reference evidence="1" key="1">
    <citation type="submission" date="2021-02" db="EMBL/GenBank/DDBJ databases">
        <authorList>
            <consortium name="DOE Joint Genome Institute"/>
            <person name="Ahrendt S."/>
            <person name="Looney B.P."/>
            <person name="Miyauchi S."/>
            <person name="Morin E."/>
            <person name="Drula E."/>
            <person name="Courty P.E."/>
            <person name="Chicoki N."/>
            <person name="Fauchery L."/>
            <person name="Kohler A."/>
            <person name="Kuo A."/>
            <person name="Labutti K."/>
            <person name="Pangilinan J."/>
            <person name="Lipzen A."/>
            <person name="Riley R."/>
            <person name="Andreopoulos W."/>
            <person name="He G."/>
            <person name="Johnson J."/>
            <person name="Barry K.W."/>
            <person name="Grigoriev I.V."/>
            <person name="Nagy L."/>
            <person name="Hibbett D."/>
            <person name="Henrissat B."/>
            <person name="Matheny P.B."/>
            <person name="Labbe J."/>
            <person name="Martin F."/>
        </authorList>
    </citation>
    <scope>NUCLEOTIDE SEQUENCE</scope>
    <source>
        <strain evidence="1">FP105234-sp</strain>
    </source>
</reference>
<gene>
    <name evidence="1" type="ORF">FA95DRAFT_1586238</name>
</gene>
<evidence type="ECO:0000313" key="1">
    <source>
        <dbReference type="EMBL" id="KAI0053214.1"/>
    </source>
</evidence>
<reference evidence="1" key="2">
    <citation type="journal article" date="2022" name="New Phytol.">
        <title>Evolutionary transition to the ectomycorrhizal habit in the genomes of a hyperdiverse lineage of mushroom-forming fungi.</title>
        <authorList>
            <person name="Looney B."/>
            <person name="Miyauchi S."/>
            <person name="Morin E."/>
            <person name="Drula E."/>
            <person name="Courty P.E."/>
            <person name="Kohler A."/>
            <person name="Kuo A."/>
            <person name="LaButti K."/>
            <person name="Pangilinan J."/>
            <person name="Lipzen A."/>
            <person name="Riley R."/>
            <person name="Andreopoulos W."/>
            <person name="He G."/>
            <person name="Johnson J."/>
            <person name="Nolan M."/>
            <person name="Tritt A."/>
            <person name="Barry K.W."/>
            <person name="Grigoriev I.V."/>
            <person name="Nagy L.G."/>
            <person name="Hibbett D."/>
            <person name="Henrissat B."/>
            <person name="Matheny P.B."/>
            <person name="Labbe J."/>
            <person name="Martin F.M."/>
        </authorList>
    </citation>
    <scope>NUCLEOTIDE SEQUENCE</scope>
    <source>
        <strain evidence="1">FP105234-sp</strain>
    </source>
</reference>
<evidence type="ECO:0000313" key="2">
    <source>
        <dbReference type="Proteomes" id="UP000814033"/>
    </source>
</evidence>
<protein>
    <submittedName>
        <fullName evidence="1">Uncharacterized protein</fullName>
    </submittedName>
</protein>
<dbReference type="Proteomes" id="UP000814033">
    <property type="component" value="Unassembled WGS sequence"/>
</dbReference>
<sequence>MSCRRQDRQRFIGCHVGSVRVSGCGKGCCGFWGPEGVEENERYHYTDGHTHYIALTQAQGYKGACNGAGRPKYACFTCRRTFKPAWVEGNEYDTPPFSDRWVVRPDRERLAGVWAAWRDVWNKSSGEERRRIQDVANAFAASDYKDMGIEGFEEIKAYCPELWWQLLESRCPGCGATGVRVGDTFRAPAVKDDKGWMEARTLLDTGEEFSYCMTAEEEAELVMEVQHVNARKEGAETWALEKRRRLEALGLVGR</sequence>
<accession>A0ACB8S9A9</accession>